<comment type="subcellular location">
    <subcellularLocation>
        <location evidence="1">Membrane</location>
        <topology evidence="1">Single-pass type I membrane protein</topology>
    </subcellularLocation>
</comment>
<dbReference type="Pfam" id="PF13927">
    <property type="entry name" value="Ig_3"/>
    <property type="match status" value="1"/>
</dbReference>
<dbReference type="InterPro" id="IPR051275">
    <property type="entry name" value="Cell_adhesion_signaling"/>
</dbReference>
<dbReference type="SMART" id="SM00409">
    <property type="entry name" value="IG"/>
    <property type="match status" value="7"/>
</dbReference>
<dbReference type="Pfam" id="PF07679">
    <property type="entry name" value="I-set"/>
    <property type="match status" value="2"/>
</dbReference>
<feature type="signal peptide" evidence="10">
    <location>
        <begin position="1"/>
        <end position="17"/>
    </location>
</feature>
<dbReference type="CDD" id="cd00096">
    <property type="entry name" value="Ig"/>
    <property type="match status" value="1"/>
</dbReference>
<feature type="domain" description="Ig-like" evidence="11">
    <location>
        <begin position="433"/>
        <end position="522"/>
    </location>
</feature>
<dbReference type="GO" id="GO:0098609">
    <property type="term" value="P:cell-cell adhesion"/>
    <property type="evidence" value="ECO:0007669"/>
    <property type="project" value="TreeGrafter"/>
</dbReference>
<comment type="caution">
    <text evidence="13">The sequence shown here is derived from an EMBL/GenBank/DDBJ whole genome shotgun (WGS) entry which is preliminary data.</text>
</comment>
<dbReference type="PANTHER" id="PTHR11640:SF136">
    <property type="entry name" value="NEPHRIN"/>
    <property type="match status" value="1"/>
</dbReference>
<dbReference type="InterPro" id="IPR013106">
    <property type="entry name" value="Ig_V-set"/>
</dbReference>
<dbReference type="PROSITE" id="PS50835">
    <property type="entry name" value="IG_LIKE"/>
    <property type="match status" value="9"/>
</dbReference>
<feature type="domain" description="Fibronectin type-III" evidence="12">
    <location>
        <begin position="923"/>
        <end position="1014"/>
    </location>
</feature>
<dbReference type="SUPFAM" id="SSF49265">
    <property type="entry name" value="Fibronectin type III"/>
    <property type="match status" value="1"/>
</dbReference>
<feature type="domain" description="Ig-like" evidence="11">
    <location>
        <begin position="17"/>
        <end position="120"/>
    </location>
</feature>
<dbReference type="InterPro" id="IPR013098">
    <property type="entry name" value="Ig_I-set"/>
</dbReference>
<reference evidence="13 14" key="1">
    <citation type="submission" date="2019-10" db="EMBL/GenBank/DDBJ databases">
        <title>Assembly and Annotation for the nematode Trichostrongylus colubriformis.</title>
        <authorList>
            <person name="Martin J."/>
        </authorList>
    </citation>
    <scope>NUCLEOTIDE SEQUENCE [LARGE SCALE GENOMIC DNA]</scope>
    <source>
        <strain evidence="13">G859</strain>
        <tissue evidence="13">Whole worm</tissue>
    </source>
</reference>
<evidence type="ECO:0000256" key="5">
    <source>
        <dbReference type="ARBA" id="ARBA00023136"/>
    </source>
</evidence>
<evidence type="ECO:0000259" key="12">
    <source>
        <dbReference type="PROSITE" id="PS50853"/>
    </source>
</evidence>
<evidence type="ECO:0000259" key="11">
    <source>
        <dbReference type="PROSITE" id="PS50835"/>
    </source>
</evidence>
<dbReference type="GO" id="GO:0005886">
    <property type="term" value="C:plasma membrane"/>
    <property type="evidence" value="ECO:0007669"/>
    <property type="project" value="TreeGrafter"/>
</dbReference>
<evidence type="ECO:0000256" key="7">
    <source>
        <dbReference type="ARBA" id="ARBA00023180"/>
    </source>
</evidence>
<dbReference type="SUPFAM" id="SSF48726">
    <property type="entry name" value="Immunoglobulin"/>
    <property type="match status" value="8"/>
</dbReference>
<organism evidence="13 14">
    <name type="scientific">Trichostrongylus colubriformis</name>
    <name type="common">Black scour worm</name>
    <dbReference type="NCBI Taxonomy" id="6319"/>
    <lineage>
        <taxon>Eukaryota</taxon>
        <taxon>Metazoa</taxon>
        <taxon>Ecdysozoa</taxon>
        <taxon>Nematoda</taxon>
        <taxon>Chromadorea</taxon>
        <taxon>Rhabditida</taxon>
        <taxon>Rhabditina</taxon>
        <taxon>Rhabditomorpha</taxon>
        <taxon>Strongyloidea</taxon>
        <taxon>Trichostrongylidae</taxon>
        <taxon>Trichostrongylus</taxon>
    </lineage>
</organism>
<dbReference type="InterPro" id="IPR036179">
    <property type="entry name" value="Ig-like_dom_sf"/>
</dbReference>
<dbReference type="PROSITE" id="PS50853">
    <property type="entry name" value="FN3"/>
    <property type="match status" value="1"/>
</dbReference>
<dbReference type="SMART" id="SM00060">
    <property type="entry name" value="FN3"/>
    <property type="match status" value="1"/>
</dbReference>
<dbReference type="EMBL" id="WIXE01012926">
    <property type="protein sequence ID" value="KAK5975527.1"/>
    <property type="molecule type" value="Genomic_DNA"/>
</dbReference>
<dbReference type="InterPro" id="IPR036116">
    <property type="entry name" value="FN3_sf"/>
</dbReference>
<evidence type="ECO:0000256" key="10">
    <source>
        <dbReference type="SAM" id="SignalP"/>
    </source>
</evidence>
<dbReference type="GO" id="GO:0050839">
    <property type="term" value="F:cell adhesion molecule binding"/>
    <property type="evidence" value="ECO:0007669"/>
    <property type="project" value="TreeGrafter"/>
</dbReference>
<feature type="chain" id="PRO_5043004178" evidence="10">
    <location>
        <begin position="18"/>
        <end position="1230"/>
    </location>
</feature>
<keyword evidence="14" id="KW-1185">Reference proteome</keyword>
<dbReference type="InterPro" id="IPR003599">
    <property type="entry name" value="Ig_sub"/>
</dbReference>
<accession>A0AAN8IN72</accession>
<keyword evidence="5 9" id="KW-0472">Membrane</keyword>
<keyword evidence="8" id="KW-0393">Immunoglobulin domain</keyword>
<keyword evidence="2 9" id="KW-0812">Transmembrane</keyword>
<evidence type="ECO:0000256" key="3">
    <source>
        <dbReference type="ARBA" id="ARBA00022737"/>
    </source>
</evidence>
<dbReference type="AlphaFoldDB" id="A0AAN8IN72"/>
<feature type="domain" description="Ig-like" evidence="11">
    <location>
        <begin position="729"/>
        <end position="802"/>
    </location>
</feature>
<dbReference type="GO" id="GO:0005911">
    <property type="term" value="C:cell-cell junction"/>
    <property type="evidence" value="ECO:0007669"/>
    <property type="project" value="TreeGrafter"/>
</dbReference>
<dbReference type="Gene3D" id="2.60.40.10">
    <property type="entry name" value="Immunoglobulins"/>
    <property type="match status" value="10"/>
</dbReference>
<keyword evidence="10" id="KW-0732">Signal</keyword>
<evidence type="ECO:0000256" key="8">
    <source>
        <dbReference type="ARBA" id="ARBA00023319"/>
    </source>
</evidence>
<dbReference type="InterPro" id="IPR007110">
    <property type="entry name" value="Ig-like_dom"/>
</dbReference>
<keyword evidence="4 9" id="KW-1133">Transmembrane helix</keyword>
<keyword evidence="7" id="KW-0325">Glycoprotein</keyword>
<dbReference type="Pfam" id="PF08205">
    <property type="entry name" value="C2-set_2"/>
    <property type="match status" value="4"/>
</dbReference>
<evidence type="ECO:0000256" key="1">
    <source>
        <dbReference type="ARBA" id="ARBA00004479"/>
    </source>
</evidence>
<dbReference type="InterPro" id="IPR003961">
    <property type="entry name" value="FN3_dom"/>
</dbReference>
<keyword evidence="3" id="KW-0677">Repeat</keyword>
<dbReference type="Proteomes" id="UP001331761">
    <property type="component" value="Unassembled WGS sequence"/>
</dbReference>
<evidence type="ECO:0000256" key="4">
    <source>
        <dbReference type="ARBA" id="ARBA00022989"/>
    </source>
</evidence>
<proteinExistence type="predicted"/>
<name>A0AAN8IN72_TRICO</name>
<feature type="domain" description="Ig-like" evidence="11">
    <location>
        <begin position="234"/>
        <end position="323"/>
    </location>
</feature>
<feature type="transmembrane region" description="Helical" evidence="9">
    <location>
        <begin position="1033"/>
        <end position="1055"/>
    </location>
</feature>
<keyword evidence="6" id="KW-1015">Disulfide bond</keyword>
<dbReference type="CDD" id="cd00063">
    <property type="entry name" value="FN3"/>
    <property type="match status" value="1"/>
</dbReference>
<evidence type="ECO:0000256" key="2">
    <source>
        <dbReference type="ARBA" id="ARBA00022692"/>
    </source>
</evidence>
<evidence type="ECO:0000313" key="14">
    <source>
        <dbReference type="Proteomes" id="UP001331761"/>
    </source>
</evidence>
<protein>
    <submittedName>
        <fullName evidence="13">Nephrin</fullName>
    </submittedName>
</protein>
<dbReference type="InterPro" id="IPR013783">
    <property type="entry name" value="Ig-like_fold"/>
</dbReference>
<dbReference type="PANTHER" id="PTHR11640">
    <property type="entry name" value="NEPHRIN"/>
    <property type="match status" value="1"/>
</dbReference>
<dbReference type="InterPro" id="IPR003598">
    <property type="entry name" value="Ig_sub2"/>
</dbReference>
<dbReference type="Pfam" id="PF07686">
    <property type="entry name" value="V-set"/>
    <property type="match status" value="1"/>
</dbReference>
<dbReference type="Pfam" id="PF00041">
    <property type="entry name" value="fn3"/>
    <property type="match status" value="1"/>
</dbReference>
<evidence type="ECO:0000313" key="13">
    <source>
        <dbReference type="EMBL" id="KAK5975527.1"/>
    </source>
</evidence>
<feature type="domain" description="Ig-like" evidence="11">
    <location>
        <begin position="819"/>
        <end position="916"/>
    </location>
</feature>
<feature type="domain" description="Ig-like" evidence="11">
    <location>
        <begin position="527"/>
        <end position="628"/>
    </location>
</feature>
<gene>
    <name evidence="13" type="ORF">GCK32_000978</name>
</gene>
<feature type="domain" description="Ig-like" evidence="11">
    <location>
        <begin position="330"/>
        <end position="425"/>
    </location>
</feature>
<evidence type="ECO:0000256" key="9">
    <source>
        <dbReference type="SAM" id="Phobius"/>
    </source>
</evidence>
<feature type="domain" description="Ig-like" evidence="11">
    <location>
        <begin position="125"/>
        <end position="224"/>
    </location>
</feature>
<dbReference type="SMART" id="SM00408">
    <property type="entry name" value="IGc2"/>
    <property type="match status" value="7"/>
</dbReference>
<sequence>MILVLSLLSSLIIETKAGFRETPANHSVLLGQDVTFRCAADKSASSSELYSQWRSNTGALLGFHDVGPLAGHQGRYSYLKFSREELHLRIERVTLEDDGQFECQMLRPDEGPIRAAAYLTVIVPPKTVHFTNYQSGSVVDVNEELPLNLTCESPNAKPEAVITWYINGRKIEEGVQRWGSYNLNKTTTSYAALQWRPRRIDHKKVLTCEAAHAESGTRIRTNLTLNVLYPPDRPQVSMLNGDSFVRAGDNVTVACVVSGGNPPPDVSWYLKDRLLSALFHYDHQTQETKNTYSFMAQPEDNLANYECRATNRVGQQPQTRSIHVKVAYAPLGVEVLGESSIRQGSATVVQCRTKPSNPVSRISWLVNGHPIPATIQSEHQQSYGTMSISNLTINTNEVITAKHRMTVECNARNDEGTASKQHVIKILAPPMPPRITGLEEGIHLEGLVLNVTCEAHGGNPLADISWYRGYDKLPGARTSVSGDSAISSLSLTLDRMMNGQRLKCEAMNSALDEPLVDYKQLSVLYQPRRVIIRTPEGIRHQLLAGEEARLHCLAAGSNPPAHITWNFHPNGEPNPLVFTGETILNETSRDAGHTIENAVTFTPTEEYDGTLVRCIASNPLWPTSKNVTYPLNVLYAPRLLVNSPISIVVAEGDSFRENLTVKGNPPVSAWRWRKNGIPFDHTIGNAFARGATLSGRNVKSSDAGLYTLFAVNSVGTANVTIQLTVEYSARITSISSPIIASEGELVVLECEADGEPRKPDMVRWIRNGKEIPAIRKGETHVSLRLNATKEAAGQYICRADNGIGFPGEGTAYLLVNTAPKIMALPFLSRAAGPLGGRARARCRAHAVPDADFVWDRAGEIIQGNNSKYGMFTIQLDYSTFESTLWISNLSPDDYANDIRCTARNSFGTDSIHIPIGPPSPPDAPLDIHVTNATSSTISISWIPGFDGGSDQTFEVRYHKDGEEGVHGVNTSHSNLRLSGLAPSSIYLFQLRSINSRGFSSDLTRPPAAFATLSEDGMGVAVTSGRRESIPRPVIMLLAIGGTLLLLFNCLLLCYLQRRNRKKKIQEKTEMVRTAINGEGVRPVQMYGTMLQAEGTVRCERDEHDIPEASEDDHSVRTMIEVNPNGYMQQIDPSIYERNCLVEYEFDPCEYPGSRHGTMGRSGIGTYTNMPYPEPPHDASVYSDRSISRRQYIPNNNNNNNSPQHLLSTFIQPTGVRPGPLSYSQLDGDLV</sequence>
<evidence type="ECO:0000256" key="6">
    <source>
        <dbReference type="ARBA" id="ARBA00023157"/>
    </source>
</evidence>
<dbReference type="InterPro" id="IPR013162">
    <property type="entry name" value="CD80_C2-set"/>
</dbReference>
<feature type="domain" description="Ig-like" evidence="11">
    <location>
        <begin position="637"/>
        <end position="724"/>
    </location>
</feature>